<keyword evidence="2 5" id="KW-0812">Transmembrane</keyword>
<evidence type="ECO:0000313" key="6">
    <source>
        <dbReference type="EMBL" id="CBK25374.2"/>
    </source>
</evidence>
<dbReference type="OMA" id="DAATYQX"/>
<dbReference type="GeneID" id="24921965"/>
<evidence type="ECO:0000256" key="1">
    <source>
        <dbReference type="ARBA" id="ARBA00004141"/>
    </source>
</evidence>
<dbReference type="PIRSF" id="PIRSF005799">
    <property type="entry name" value="UDP-gal_transpt"/>
    <property type="match status" value="1"/>
</dbReference>
<feature type="transmembrane region" description="Helical" evidence="5">
    <location>
        <begin position="144"/>
        <end position="164"/>
    </location>
</feature>
<dbReference type="InterPro" id="IPR037185">
    <property type="entry name" value="EmrE-like"/>
</dbReference>
<feature type="transmembrane region" description="Helical" evidence="5">
    <location>
        <begin position="184"/>
        <end position="204"/>
    </location>
</feature>
<evidence type="ECO:0000256" key="3">
    <source>
        <dbReference type="ARBA" id="ARBA00022989"/>
    </source>
</evidence>
<dbReference type="GO" id="GO:0000139">
    <property type="term" value="C:Golgi membrane"/>
    <property type="evidence" value="ECO:0007669"/>
    <property type="project" value="InterPro"/>
</dbReference>
<keyword evidence="4 5" id="KW-0472">Membrane</keyword>
<accession>D8MBD5</accession>
<evidence type="ECO:0000256" key="5">
    <source>
        <dbReference type="SAM" id="Phobius"/>
    </source>
</evidence>
<dbReference type="OrthoDB" id="408493at2759"/>
<gene>
    <name evidence="6" type="ORF">GSBLH_T00004980001</name>
</gene>
<name>D8MBD5_BLAHO</name>
<dbReference type="FunCoup" id="D8MBD5">
    <property type="interactions" value="6"/>
</dbReference>
<dbReference type="GO" id="GO:0015165">
    <property type="term" value="F:pyrimidine nucleotide-sugar transmembrane transporter activity"/>
    <property type="evidence" value="ECO:0007669"/>
    <property type="project" value="InterPro"/>
</dbReference>
<reference evidence="6" key="1">
    <citation type="submission" date="2010-02" db="EMBL/GenBank/DDBJ databases">
        <title>Sequencing and annotation of the Blastocystis hominis genome.</title>
        <authorList>
            <person name="Wincker P."/>
        </authorList>
    </citation>
    <scope>NUCLEOTIDE SEQUENCE</scope>
    <source>
        <strain evidence="6">Singapore isolate B</strain>
    </source>
</reference>
<proteinExistence type="predicted"/>
<sequence>MEEGFVRGMKIIIQEVFLKWKNTLLLFVPAFLYAVQNNLLLVAITHLDSAVYSVTYQMKILTTALFSVFLLHKKLTLRQWIALIIIVPGVGLVELSSKSATAKVSTTEQNPLLGFLCIVICSLTSGFAGVFFEMVLKGKKKNNIWIQSIQLCLATCFFCCLNAATTDLPRIRSEGFFVGYNKWTWITIMLNGFSGVLIAAVVNYTDNIVKGLSNCLSMVLSCIDILSI</sequence>
<dbReference type="NCBIfam" id="TIGR00803">
    <property type="entry name" value="nst"/>
    <property type="match status" value="1"/>
</dbReference>
<protein>
    <submittedName>
        <fullName evidence="6">Uncharacterized protein</fullName>
    </submittedName>
</protein>
<dbReference type="InterPro" id="IPR007271">
    <property type="entry name" value="Nuc_sug_transpt"/>
</dbReference>
<feature type="transmembrane region" description="Helical" evidence="5">
    <location>
        <begin position="80"/>
        <end position="100"/>
    </location>
</feature>
<evidence type="ECO:0000313" key="7">
    <source>
        <dbReference type="Proteomes" id="UP000008312"/>
    </source>
</evidence>
<comment type="subcellular location">
    <subcellularLocation>
        <location evidence="1">Membrane</location>
        <topology evidence="1">Multi-pass membrane protein</topology>
    </subcellularLocation>
</comment>
<dbReference type="PANTHER" id="PTHR10231">
    <property type="entry name" value="NUCLEOTIDE-SUGAR TRANSMEMBRANE TRANSPORTER"/>
    <property type="match status" value="1"/>
</dbReference>
<feature type="transmembrane region" description="Helical" evidence="5">
    <location>
        <begin position="50"/>
        <end position="71"/>
    </location>
</feature>
<organism evidence="6">
    <name type="scientific">Blastocystis hominis</name>
    <dbReference type="NCBI Taxonomy" id="12968"/>
    <lineage>
        <taxon>Eukaryota</taxon>
        <taxon>Sar</taxon>
        <taxon>Stramenopiles</taxon>
        <taxon>Bigyra</taxon>
        <taxon>Opalozoa</taxon>
        <taxon>Opalinata</taxon>
        <taxon>Blastocystidae</taxon>
        <taxon>Blastocystis</taxon>
    </lineage>
</organism>
<dbReference type="Pfam" id="PF04142">
    <property type="entry name" value="Nuc_sug_transp"/>
    <property type="match status" value="1"/>
</dbReference>
<dbReference type="SUPFAM" id="SSF103481">
    <property type="entry name" value="Multidrug resistance efflux transporter EmrE"/>
    <property type="match status" value="1"/>
</dbReference>
<keyword evidence="3 5" id="KW-1133">Transmembrane helix</keyword>
<dbReference type="InParanoid" id="D8MBD5"/>
<dbReference type="EMBL" id="FN668691">
    <property type="protein sequence ID" value="CBK25374.2"/>
    <property type="molecule type" value="Genomic_DNA"/>
</dbReference>
<dbReference type="Proteomes" id="UP000008312">
    <property type="component" value="Unassembled WGS sequence"/>
</dbReference>
<feature type="transmembrane region" description="Helical" evidence="5">
    <location>
        <begin position="24"/>
        <end position="44"/>
    </location>
</feature>
<dbReference type="RefSeq" id="XP_012899422.1">
    <property type="nucleotide sequence ID" value="XM_013043968.1"/>
</dbReference>
<evidence type="ECO:0000256" key="2">
    <source>
        <dbReference type="ARBA" id="ARBA00022692"/>
    </source>
</evidence>
<keyword evidence="7" id="KW-1185">Reference proteome</keyword>
<evidence type="ECO:0000256" key="4">
    <source>
        <dbReference type="ARBA" id="ARBA00023136"/>
    </source>
</evidence>
<feature type="transmembrane region" description="Helical" evidence="5">
    <location>
        <begin position="112"/>
        <end position="132"/>
    </location>
</feature>
<dbReference type="AlphaFoldDB" id="D8MBD5"/>
<dbReference type="Gene3D" id="1.10.3730.20">
    <property type="match status" value="1"/>
</dbReference>